<evidence type="ECO:0000313" key="2">
    <source>
        <dbReference type="EMBL" id="AYE34707.1"/>
    </source>
</evidence>
<keyword evidence="5" id="KW-1185">Reference proteome</keyword>
<dbReference type="Proteomes" id="UP000280586">
    <property type="component" value="Chromosome"/>
</dbReference>
<accession>A0A9N7PKY9</accession>
<dbReference type="RefSeq" id="WP_066676555.1">
    <property type="nucleotide sequence ID" value="NZ_CABMIZ010000017.1"/>
</dbReference>
<evidence type="ECO:0000256" key="1">
    <source>
        <dbReference type="SAM" id="Phobius"/>
    </source>
</evidence>
<dbReference type="SUPFAM" id="SSF53850">
    <property type="entry name" value="Periplasmic binding protein-like II"/>
    <property type="match status" value="1"/>
</dbReference>
<dbReference type="OrthoDB" id="9768630at2"/>
<dbReference type="EMBL" id="CP023671">
    <property type="protein sequence ID" value="AYE34707.1"/>
    <property type="molecule type" value="Genomic_DNA"/>
</dbReference>
<feature type="transmembrane region" description="Helical" evidence="1">
    <location>
        <begin position="7"/>
        <end position="24"/>
    </location>
</feature>
<proteinExistence type="predicted"/>
<keyword evidence="1" id="KW-0812">Transmembrane</keyword>
<name>A0A9N7PKY9_CLOSE</name>
<reference evidence="3" key="2">
    <citation type="submission" date="2022-06" db="EMBL/GenBank/DDBJ databases">
        <authorList>
            <person name="Holder M.E."/>
            <person name="Ajami N.J."/>
            <person name="Petrosino J.F."/>
        </authorList>
    </citation>
    <scope>NUCLEOTIDE SEQUENCE</scope>
    <source>
        <strain evidence="3">RMA 8861</strain>
    </source>
</reference>
<evidence type="ECO:0000313" key="5">
    <source>
        <dbReference type="Proteomes" id="UP001055437"/>
    </source>
</evidence>
<protein>
    <submittedName>
        <fullName evidence="2 3">ABC transporter substrate-binding protein</fullName>
    </submittedName>
</protein>
<keyword evidence="1" id="KW-1133">Transmembrane helix</keyword>
<dbReference type="KEGG" id="csep:CP523_10000"/>
<sequence length="375" mass="43454">MKSKNKYIVGAITIVFIILILYSLQPISNEAIKGNIVVWANDYTYDYLFKVAKEFEENNKRTKIKVINISNDEYLNSIKNVEKEKLPNIANLNFIDIQNLHEKVEIISETNEIIETYRNNFNKNRVKQIEYNEKYMGVPLTSRPIAFFIRKDILNEYGYKVEDINTWENLFKIGIDIFNKTNGDIRIFSSKDIDNIKLLMSAEAIQESKSDIKAKLIVESNIKNIFNTELISYYGDNNYMARIGSIEIINELNNELLGGKWICKLPPSINIGANKFYDLDGENLVVLNSDESNIRLIKNFMIYAATNVDLLQKQLVESRMFPSSLYTYKDKSIENAVKNTNENKSSPFIIFSNISERAPVLKNYKLLKDIIENSY</sequence>
<keyword evidence="1" id="KW-0472">Membrane</keyword>
<dbReference type="Gene3D" id="3.40.190.10">
    <property type="entry name" value="Periplasmic binding protein-like II"/>
    <property type="match status" value="1"/>
</dbReference>
<gene>
    <name evidence="2" type="ORF">CP523_10000</name>
    <name evidence="3" type="ORF">NH397_02340</name>
</gene>
<evidence type="ECO:0000313" key="3">
    <source>
        <dbReference type="EMBL" id="USS01302.1"/>
    </source>
</evidence>
<organism evidence="2 4">
    <name type="scientific">Clostridium septicum</name>
    <dbReference type="NCBI Taxonomy" id="1504"/>
    <lineage>
        <taxon>Bacteria</taxon>
        <taxon>Bacillati</taxon>
        <taxon>Bacillota</taxon>
        <taxon>Clostridia</taxon>
        <taxon>Eubacteriales</taxon>
        <taxon>Clostridiaceae</taxon>
        <taxon>Clostridium</taxon>
    </lineage>
</organism>
<dbReference type="GeneID" id="303561011"/>
<reference evidence="2 4" key="1">
    <citation type="submission" date="2017-09" db="EMBL/GenBank/DDBJ databases">
        <authorList>
            <person name="Thomas P."/>
            <person name="Seyboldt C."/>
        </authorList>
    </citation>
    <scope>NUCLEOTIDE SEQUENCE [LARGE SCALE GENOMIC DNA]</scope>
    <source>
        <strain evidence="2 4">DSM 7534</strain>
    </source>
</reference>
<dbReference type="Proteomes" id="UP001055437">
    <property type="component" value="Chromosome"/>
</dbReference>
<evidence type="ECO:0000313" key="4">
    <source>
        <dbReference type="Proteomes" id="UP000280586"/>
    </source>
</evidence>
<dbReference type="AlphaFoldDB" id="A0A9N7PKY9"/>
<dbReference type="EMBL" id="CP099799">
    <property type="protein sequence ID" value="USS01302.1"/>
    <property type="molecule type" value="Genomic_DNA"/>
</dbReference>